<dbReference type="GO" id="GO:0006355">
    <property type="term" value="P:regulation of DNA-templated transcription"/>
    <property type="evidence" value="ECO:0007669"/>
    <property type="project" value="InterPro"/>
</dbReference>
<dbReference type="InterPro" id="IPR010985">
    <property type="entry name" value="Ribbon_hlx_hlx"/>
</dbReference>
<dbReference type="EMBL" id="AM980831">
    <property type="protein sequence ID" value="CAQ35214.1"/>
    <property type="molecule type" value="Genomic_DNA"/>
</dbReference>
<accession>B2G3H2</accession>
<proteinExistence type="predicted"/>
<geneLocation type="plasmid" evidence="2">
    <name>pEspA</name>
</geneLocation>
<evidence type="ECO:0000256" key="1">
    <source>
        <dbReference type="SAM" id="MobiDB-lite"/>
    </source>
</evidence>
<dbReference type="Gene3D" id="1.10.1220.10">
    <property type="entry name" value="Met repressor-like"/>
    <property type="match status" value="1"/>
</dbReference>
<keyword evidence="2" id="KW-0614">Plasmid</keyword>
<feature type="region of interest" description="Disordered" evidence="1">
    <location>
        <begin position="1"/>
        <end position="68"/>
    </location>
</feature>
<feature type="compositionally biased region" description="Basic and acidic residues" evidence="1">
    <location>
        <begin position="16"/>
        <end position="44"/>
    </location>
</feature>
<evidence type="ECO:0000313" key="2">
    <source>
        <dbReference type="EMBL" id="CAQ35214.1"/>
    </source>
</evidence>
<reference evidence="2" key="1">
    <citation type="journal article" date="2009" name="Plasmid">
        <title>Bioinformatic and partial functional analysis of pEspA and pEspB, two plasmids from Exiguobacterium arabatum sp. nov. RFL1109.</title>
        <authorList>
            <person name="Jakubauskas A."/>
            <person name="Kriukiene E."/>
            <person name="Trinkunaite L."/>
            <person name="Sapranauskas R."/>
            <person name="Jurenaite-Urbanaviciene S."/>
            <person name="Lubys A."/>
        </authorList>
    </citation>
    <scope>NUCLEOTIDE SEQUENCE [LARGE SCALE GENOMIC DNA]</scope>
    <source>
        <strain evidence="2">RFL1109</strain>
        <plasmid evidence="2">pEspA</plasmid>
    </source>
</reference>
<protein>
    <submittedName>
        <fullName evidence="2">Uncharacterized protein</fullName>
    </submittedName>
</protein>
<dbReference type="SUPFAM" id="SSF47598">
    <property type="entry name" value="Ribbon-helix-helix"/>
    <property type="match status" value="1"/>
</dbReference>
<dbReference type="AlphaFoldDB" id="B2G3H2"/>
<dbReference type="InterPro" id="IPR013321">
    <property type="entry name" value="Arc_rbn_hlx_hlx"/>
</dbReference>
<name>B2G3H2_9BACL</name>
<dbReference type="RefSeq" id="WP_012390434.1">
    <property type="nucleotide sequence ID" value="NC_010607.1"/>
</dbReference>
<sequence>MCPDKRAKAQTPERSAFSREKNDLERIARDIRQDARAIQKDTRKGLAPTVENQEGKREGWQQPKKKGWSPMKNMALTIYEVTELNERMKFLDLAKQHAPVGKEKLREALKSAGATFDQRTKRWHIDRSHPNADKKVLDFVQTSRSSVTKAKRVATDPLKIDPVTGQSRLDDDYFAIETKPERINRKKVSLDMDVVLHKQLKQIALENDVKLYELVEGVLRNYVEKKK</sequence>
<organism evidence="2">
    <name type="scientific">Exiguobacterium arabatum</name>
    <dbReference type="NCBI Taxonomy" id="518693"/>
    <lineage>
        <taxon>Bacteria</taxon>
        <taxon>Bacillati</taxon>
        <taxon>Bacillota</taxon>
        <taxon>Bacilli</taxon>
        <taxon>Bacillales</taxon>
        <taxon>Bacillales Family XII. Incertae Sedis</taxon>
        <taxon>Exiguobacterium</taxon>
    </lineage>
</organism>